<dbReference type="Proteomes" id="UP001642409">
    <property type="component" value="Unassembled WGS sequence"/>
</dbReference>
<comment type="caution">
    <text evidence="1">The sequence shown here is derived from an EMBL/GenBank/DDBJ whole genome shotgun (WGS) entry which is preliminary data.</text>
</comment>
<evidence type="ECO:0000313" key="3">
    <source>
        <dbReference type="Proteomes" id="UP001642409"/>
    </source>
</evidence>
<protein>
    <submittedName>
        <fullName evidence="1">Leucine-rich repeat domain superfamily</fullName>
    </submittedName>
    <submittedName>
        <fullName evidence="2">Leucine-rich_repeat domain superfamily</fullName>
    </submittedName>
</protein>
<dbReference type="InterPro" id="IPR032675">
    <property type="entry name" value="LRR_dom_sf"/>
</dbReference>
<reference evidence="2 3" key="2">
    <citation type="submission" date="2024-07" db="EMBL/GenBank/DDBJ databases">
        <authorList>
            <person name="Akdeniz Z."/>
        </authorList>
    </citation>
    <scope>NUCLEOTIDE SEQUENCE [LARGE SCALE GENOMIC DNA]</scope>
</reference>
<gene>
    <name evidence="1" type="ORF">HINF_LOCUS13740</name>
    <name evidence="2" type="ORF">HINF_LOCUS74414</name>
</gene>
<accession>A0AA86TRY3</accession>
<sequence length="244" mass="28822">MRQLHFLPNIKQILIDNNFIIDLEYLFPYYIQSIYYQRVPTDSDIQNYLTDICSDLSVIQFKELSTAKQSRSNELIHEYPAKYDSAMVFKYKCAQQYPANQFPNGPCGFGPQLVINNNQQIRDLKFIEQLEITDLRLENCKNAHLLRVPRTLKRFRCINSNLKTVKGLEQLVNLEQQYLHENEIVNIQSLKYLKKLNYAELRGNKINDFSSVELLRREGCLTNGFLIDNQREASQEEIIQARFW</sequence>
<organism evidence="1">
    <name type="scientific">Hexamita inflata</name>
    <dbReference type="NCBI Taxonomy" id="28002"/>
    <lineage>
        <taxon>Eukaryota</taxon>
        <taxon>Metamonada</taxon>
        <taxon>Diplomonadida</taxon>
        <taxon>Hexamitidae</taxon>
        <taxon>Hexamitinae</taxon>
        <taxon>Hexamita</taxon>
    </lineage>
</organism>
<dbReference type="EMBL" id="CATOUU010000361">
    <property type="protein sequence ID" value="CAI9926095.1"/>
    <property type="molecule type" value="Genomic_DNA"/>
</dbReference>
<keyword evidence="3" id="KW-1185">Reference proteome</keyword>
<dbReference type="SUPFAM" id="SSF52058">
    <property type="entry name" value="L domain-like"/>
    <property type="match status" value="1"/>
</dbReference>
<proteinExistence type="predicted"/>
<evidence type="ECO:0000313" key="1">
    <source>
        <dbReference type="EMBL" id="CAI9926095.1"/>
    </source>
</evidence>
<reference evidence="1" key="1">
    <citation type="submission" date="2023-06" db="EMBL/GenBank/DDBJ databases">
        <authorList>
            <person name="Kurt Z."/>
        </authorList>
    </citation>
    <scope>NUCLEOTIDE SEQUENCE</scope>
</reference>
<evidence type="ECO:0000313" key="2">
    <source>
        <dbReference type="EMBL" id="CAL6107275.1"/>
    </source>
</evidence>
<dbReference type="EMBL" id="CAXDID020000633">
    <property type="protein sequence ID" value="CAL6107275.1"/>
    <property type="molecule type" value="Genomic_DNA"/>
</dbReference>
<dbReference type="Gene3D" id="3.80.10.10">
    <property type="entry name" value="Ribonuclease Inhibitor"/>
    <property type="match status" value="1"/>
</dbReference>
<dbReference type="AlphaFoldDB" id="A0AA86TRY3"/>
<name>A0AA86TRY3_9EUKA</name>